<keyword evidence="5" id="KW-1185">Reference proteome</keyword>
<feature type="compositionally biased region" description="Basic and acidic residues" evidence="2">
    <location>
        <begin position="308"/>
        <end position="319"/>
    </location>
</feature>
<dbReference type="EMBL" id="UZAH01000428">
    <property type="protein sequence ID" value="VDO18950.1"/>
    <property type="molecule type" value="Genomic_DNA"/>
</dbReference>
<dbReference type="SMART" id="SM00343">
    <property type="entry name" value="ZnF_C2HC"/>
    <property type="match status" value="1"/>
</dbReference>
<dbReference type="SUPFAM" id="SSF57756">
    <property type="entry name" value="Retrovirus zinc finger-like domains"/>
    <property type="match status" value="1"/>
</dbReference>
<accession>A0A183F325</accession>
<feature type="compositionally biased region" description="Basic and acidic residues" evidence="2">
    <location>
        <begin position="543"/>
        <end position="553"/>
    </location>
</feature>
<organism evidence="5 6">
    <name type="scientific">Heligmosomoides polygyrus</name>
    <name type="common">Parasitic roundworm</name>
    <dbReference type="NCBI Taxonomy" id="6339"/>
    <lineage>
        <taxon>Eukaryota</taxon>
        <taxon>Metazoa</taxon>
        <taxon>Ecdysozoa</taxon>
        <taxon>Nematoda</taxon>
        <taxon>Chromadorea</taxon>
        <taxon>Rhabditida</taxon>
        <taxon>Rhabditina</taxon>
        <taxon>Rhabditomorpha</taxon>
        <taxon>Strongyloidea</taxon>
        <taxon>Heligmosomidae</taxon>
        <taxon>Heligmosomoides</taxon>
    </lineage>
</organism>
<dbReference type="PROSITE" id="PS00141">
    <property type="entry name" value="ASP_PROTEASE"/>
    <property type="match status" value="1"/>
</dbReference>
<dbReference type="OrthoDB" id="5874694at2759"/>
<sequence>MSVEAREAEVAGVDAGVSVNPAPTQPACSSSRMADGDAMQDELELEFRRLCGGESERHDILQVCDRLERSIKGTQTSIMAEVSKRWRTGNPDRETIEVVGQQCTEQSLELVATLREGCKKGLVLERWTEVILSSLQCSTRSDLVCKLDGLLERDEMLRGVASTKGWQVEELPVMLPQVFRDNSVLQETIQRQQAELQEFRRRCREQDEELRRLRQKPVEAQSPAEGGVKTDATPGERVRPSGRAALRLLWDGSKRVGESAVFQNGYDSSASEKESIRSRDRPSSRPHGHVRKKAGTLTNSYESDESEASDKVRGVERPHVEGDQMTRYLKYIALPEVQPYSGKDPSYTFGAFLEAFNLKYPPSSWSDAELCALFRSKLSGKARNQYEALPRSEREGGFAVLVEAMKRESRTETRNEKLVALGELKRLKKQEGQTVSDFCVDLERLTRRAYPELDERALTTERAHLLYQQLAHWTDSYHLIEALEDEGDAYTKLKDTAKRIERRNLTLRNAGGTAAGTLPKQVPEVGKMPSPRRQGTPKGVSDQSKEKTRGNGPRAKELTCFKCKETGHLARECNRSVAKTGNGQTRTSLSARLAGKACRAAETERCSTQDKEAVECPQFGNKLSTVLEIFGRRWKGLLDTGSEISIIPSRILLQAKHDGYDIDHEVPEHAIDSSQRVYDASGNVMQFVTIVEVKLRECIAEGREVQIKAYVTKAEDEELIIGTNVLPLLGYRLVREAVNTEVARDQGNIKPEGSPDAKESPTVAAVVRRAYVAPGTVQWISLKGCPANADCMLNSSTGRIFSGVCRPMTGGVVEVPVVNRSSEPYVFREGEEVGNWSNDPKEWEHASAQDVPIDLLRADGDELSPEARMTKLQQYLTDNRADREFDVSDPMDCLHGQFRCQGQPLPIMPGVPQTPLQCCISSTLTAGELIPELPEPALSHHVETVIEAARCIAIWQGVGTRAEKVKWITDPDHRRITPKSVALAYAFFKSRCVHVAVMSSVVPKNGIMRHAHIPGWGGDITHIFESAWRIASNLSWEAAKGAVGKEHRKVVVVVPQSLRALKRVNGLRDTLIFYYKLFKDIHLRRTHLFDDNIGHVIFVLPSIDPLAGSWLPFMHAVNMWLACGCSVYLVAGPRTADDNAWYRVADCARRHVNAFVDSHPQYQRQIVDKLPLSAGVVDPRSPCFVLGILETADAVVAERSARLFYSACARQLVPWIQMEPLPSGEMKSRLAAGRAEASGGHSSILEGKIHKRRERRRAQKQKRNGPPRV</sequence>
<keyword evidence="1" id="KW-0863">Zinc-finger</keyword>
<dbReference type="PROSITE" id="PS50158">
    <property type="entry name" value="ZF_CCHC"/>
    <property type="match status" value="1"/>
</dbReference>
<feature type="compositionally biased region" description="Basic residues" evidence="2">
    <location>
        <begin position="284"/>
        <end position="294"/>
    </location>
</feature>
<evidence type="ECO:0000256" key="1">
    <source>
        <dbReference type="PROSITE-ProRule" id="PRU00047"/>
    </source>
</evidence>
<dbReference type="Proteomes" id="UP000050761">
    <property type="component" value="Unassembled WGS sequence"/>
</dbReference>
<dbReference type="Gene3D" id="4.10.60.10">
    <property type="entry name" value="Zinc finger, CCHC-type"/>
    <property type="match status" value="1"/>
</dbReference>
<dbReference type="GO" id="GO:0003676">
    <property type="term" value="F:nucleic acid binding"/>
    <property type="evidence" value="ECO:0007669"/>
    <property type="project" value="InterPro"/>
</dbReference>
<dbReference type="GO" id="GO:0006508">
    <property type="term" value="P:proteolysis"/>
    <property type="evidence" value="ECO:0007669"/>
    <property type="project" value="InterPro"/>
</dbReference>
<keyword evidence="1" id="KW-0862">Zinc</keyword>
<evidence type="ECO:0000313" key="5">
    <source>
        <dbReference type="Proteomes" id="UP000050761"/>
    </source>
</evidence>
<evidence type="ECO:0000313" key="4">
    <source>
        <dbReference type="EMBL" id="VDO18950.1"/>
    </source>
</evidence>
<proteinExistence type="predicted"/>
<protein>
    <submittedName>
        <fullName evidence="6">CCHC-type domain-containing protein</fullName>
    </submittedName>
</protein>
<feature type="compositionally biased region" description="Basic and acidic residues" evidence="2">
    <location>
        <begin position="270"/>
        <end position="283"/>
    </location>
</feature>
<dbReference type="GO" id="GO:0005737">
    <property type="term" value="C:cytoplasm"/>
    <property type="evidence" value="ECO:0007669"/>
    <property type="project" value="UniProtKB-ARBA"/>
</dbReference>
<dbReference type="Pfam" id="PF00098">
    <property type="entry name" value="zf-CCHC"/>
    <property type="match status" value="1"/>
</dbReference>
<gene>
    <name evidence="4" type="ORF">HPBE_LOCUS568</name>
</gene>
<keyword evidence="1" id="KW-0479">Metal-binding</keyword>
<evidence type="ECO:0000259" key="3">
    <source>
        <dbReference type="PROSITE" id="PS50158"/>
    </source>
</evidence>
<dbReference type="InterPro" id="IPR001878">
    <property type="entry name" value="Znf_CCHC"/>
</dbReference>
<feature type="domain" description="CCHC-type" evidence="3">
    <location>
        <begin position="560"/>
        <end position="573"/>
    </location>
</feature>
<dbReference type="InterPro" id="IPR001969">
    <property type="entry name" value="Aspartic_peptidase_AS"/>
</dbReference>
<feature type="region of interest" description="Disordered" evidence="2">
    <location>
        <begin position="210"/>
        <end position="240"/>
    </location>
</feature>
<name>A0A183F325_HELPZ</name>
<feature type="region of interest" description="Disordered" evidence="2">
    <location>
        <begin position="507"/>
        <end position="553"/>
    </location>
</feature>
<reference evidence="6" key="2">
    <citation type="submission" date="2019-09" db="UniProtKB">
        <authorList>
            <consortium name="WormBaseParasite"/>
        </authorList>
    </citation>
    <scope>IDENTIFICATION</scope>
</reference>
<feature type="compositionally biased region" description="Basic residues" evidence="2">
    <location>
        <begin position="1249"/>
        <end position="1269"/>
    </location>
</feature>
<accession>A0A3P7TAS8</accession>
<feature type="region of interest" description="Disordered" evidence="2">
    <location>
        <begin position="266"/>
        <end position="319"/>
    </location>
</feature>
<feature type="region of interest" description="Disordered" evidence="2">
    <location>
        <begin position="1"/>
        <end position="35"/>
    </location>
</feature>
<dbReference type="GO" id="GO:0019899">
    <property type="term" value="F:enzyme binding"/>
    <property type="evidence" value="ECO:0007669"/>
    <property type="project" value="UniProtKB-ARBA"/>
</dbReference>
<reference evidence="4 5" key="1">
    <citation type="submission" date="2018-11" db="EMBL/GenBank/DDBJ databases">
        <authorList>
            <consortium name="Pathogen Informatics"/>
        </authorList>
    </citation>
    <scope>NUCLEOTIDE SEQUENCE [LARGE SCALE GENOMIC DNA]</scope>
</reference>
<evidence type="ECO:0000313" key="6">
    <source>
        <dbReference type="WBParaSite" id="HPBE_0000056701-mRNA-1"/>
    </source>
</evidence>
<evidence type="ECO:0000256" key="2">
    <source>
        <dbReference type="SAM" id="MobiDB-lite"/>
    </source>
</evidence>
<dbReference type="InterPro" id="IPR036875">
    <property type="entry name" value="Znf_CCHC_sf"/>
</dbReference>
<dbReference type="GO" id="GO:0004190">
    <property type="term" value="F:aspartic-type endopeptidase activity"/>
    <property type="evidence" value="ECO:0007669"/>
    <property type="project" value="InterPro"/>
</dbReference>
<dbReference type="AlphaFoldDB" id="A0A183F325"/>
<feature type="region of interest" description="Disordered" evidence="2">
    <location>
        <begin position="1227"/>
        <end position="1269"/>
    </location>
</feature>
<dbReference type="GO" id="GO:0008270">
    <property type="term" value="F:zinc ion binding"/>
    <property type="evidence" value="ECO:0007669"/>
    <property type="project" value="UniProtKB-KW"/>
</dbReference>
<dbReference type="WBParaSite" id="HPBE_0000056701-mRNA-1">
    <property type="protein sequence ID" value="HPBE_0000056701-mRNA-1"/>
    <property type="gene ID" value="HPBE_0000056701"/>
</dbReference>